<organism evidence="1 2">
    <name type="scientific">Grylomicrobium aquisgranensis</name>
    <dbReference type="NCBI Taxonomy" id="2926318"/>
    <lineage>
        <taxon>Bacteria</taxon>
        <taxon>Bacillati</taxon>
        <taxon>Bacillota</taxon>
        <taxon>Erysipelotrichia</taxon>
        <taxon>Erysipelotrichales</taxon>
        <taxon>Erysipelotrichaceae</taxon>
        <taxon>Grylomicrobium</taxon>
    </lineage>
</organism>
<dbReference type="AlphaFoldDB" id="A0AB35U3D8"/>
<reference evidence="1 2" key="1">
    <citation type="submission" date="2022-03" db="EMBL/GenBank/DDBJ databases">
        <title>Novel taxa within the pig intestine.</title>
        <authorList>
            <person name="Wylensek D."/>
            <person name="Bishof K."/>
            <person name="Afrizal A."/>
            <person name="Clavel T."/>
        </authorList>
    </citation>
    <scope>NUCLEOTIDE SEQUENCE [LARGE SCALE GENOMIC DNA]</scope>
    <source>
        <strain evidence="1 2">CLA-KB-P133</strain>
    </source>
</reference>
<gene>
    <name evidence="1" type="ORF">MOZ60_01635</name>
</gene>
<name>A0AB35U3D8_9FIRM</name>
<comment type="caution">
    <text evidence="1">The sequence shown here is derived from an EMBL/GenBank/DDBJ whole genome shotgun (WGS) entry which is preliminary data.</text>
</comment>
<sequence length="209" mass="24339">MNYEEVVSNVQVYGLEESVKGSKYPMATDLAKVTSEVTPTTQKLANAKTGSGHDNFMNGIVVQFDLTFTNKAWVEAERYHFLDFVSSQSTMHRITKFDLDQAYISYVDPRIITIMKEKVKDYNDLQADIKRLKAEGKDTSTLDDLARSKYLEILYSNPAGFRLTARMTTNYRQLKTIYFQRRDHRLPEWRAFCKWIETLPYAEFIIKAQ</sequence>
<evidence type="ECO:0000313" key="1">
    <source>
        <dbReference type="EMBL" id="MDX8418792.1"/>
    </source>
</evidence>
<keyword evidence="2" id="KW-1185">Reference proteome</keyword>
<evidence type="ECO:0000313" key="2">
    <source>
        <dbReference type="Proteomes" id="UP001286174"/>
    </source>
</evidence>
<accession>A0AB35U3D8</accession>
<dbReference type="Proteomes" id="UP001286174">
    <property type="component" value="Unassembled WGS sequence"/>
</dbReference>
<dbReference type="EMBL" id="JALBUR010000002">
    <property type="protein sequence ID" value="MDX8418792.1"/>
    <property type="molecule type" value="Genomic_DNA"/>
</dbReference>
<dbReference type="RefSeq" id="WP_370595406.1">
    <property type="nucleotide sequence ID" value="NZ_JALBUR010000002.1"/>
</dbReference>
<protein>
    <submittedName>
        <fullName evidence="1">Uncharacterized protein</fullName>
    </submittedName>
</protein>
<proteinExistence type="predicted"/>